<dbReference type="GO" id="GO:0006508">
    <property type="term" value="P:proteolysis"/>
    <property type="evidence" value="ECO:0007669"/>
    <property type="project" value="InterPro"/>
</dbReference>
<reference evidence="2 3" key="1">
    <citation type="journal article" date="2021" name="Commun. Biol.">
        <title>The genome of Shorea leprosula (Dipterocarpaceae) highlights the ecological relevance of drought in aseasonal tropical rainforests.</title>
        <authorList>
            <person name="Ng K.K.S."/>
            <person name="Kobayashi M.J."/>
            <person name="Fawcett J.A."/>
            <person name="Hatakeyama M."/>
            <person name="Paape T."/>
            <person name="Ng C.H."/>
            <person name="Ang C.C."/>
            <person name="Tnah L.H."/>
            <person name="Lee C.T."/>
            <person name="Nishiyama T."/>
            <person name="Sese J."/>
            <person name="O'Brien M.J."/>
            <person name="Copetti D."/>
            <person name="Mohd Noor M.I."/>
            <person name="Ong R.C."/>
            <person name="Putra M."/>
            <person name="Sireger I.Z."/>
            <person name="Indrioko S."/>
            <person name="Kosugi Y."/>
            <person name="Izuno A."/>
            <person name="Isagi Y."/>
            <person name="Lee S.L."/>
            <person name="Shimizu K.K."/>
        </authorList>
    </citation>
    <scope>NUCLEOTIDE SEQUENCE [LARGE SCALE GENOMIC DNA]</scope>
    <source>
        <strain evidence="2">214</strain>
    </source>
</reference>
<feature type="domain" description="Peptidase C1A papain C-terminal" evidence="1">
    <location>
        <begin position="6"/>
        <end position="104"/>
    </location>
</feature>
<evidence type="ECO:0000313" key="3">
    <source>
        <dbReference type="Proteomes" id="UP001054252"/>
    </source>
</evidence>
<dbReference type="Gene3D" id="3.90.70.10">
    <property type="entry name" value="Cysteine proteinases"/>
    <property type="match status" value="1"/>
</dbReference>
<gene>
    <name evidence="2" type="ORF">SLEP1_g44537</name>
</gene>
<evidence type="ECO:0000313" key="2">
    <source>
        <dbReference type="EMBL" id="GKV36396.1"/>
    </source>
</evidence>
<keyword evidence="3" id="KW-1185">Reference proteome</keyword>
<dbReference type="AlphaFoldDB" id="A0AAV5LGG7"/>
<comment type="caution">
    <text evidence="2">The sequence shown here is derived from an EMBL/GenBank/DDBJ whole genome shotgun (WGS) entry which is preliminary data.</text>
</comment>
<dbReference type="Pfam" id="PF00112">
    <property type="entry name" value="Peptidase_C1"/>
    <property type="match status" value="1"/>
</dbReference>
<dbReference type="EMBL" id="BPVZ01000116">
    <property type="protein sequence ID" value="GKV36396.1"/>
    <property type="molecule type" value="Genomic_DNA"/>
</dbReference>
<accession>A0AAV5LGG7</accession>
<organism evidence="2 3">
    <name type="scientific">Rubroshorea leprosula</name>
    <dbReference type="NCBI Taxonomy" id="152421"/>
    <lineage>
        <taxon>Eukaryota</taxon>
        <taxon>Viridiplantae</taxon>
        <taxon>Streptophyta</taxon>
        <taxon>Embryophyta</taxon>
        <taxon>Tracheophyta</taxon>
        <taxon>Spermatophyta</taxon>
        <taxon>Magnoliopsida</taxon>
        <taxon>eudicotyledons</taxon>
        <taxon>Gunneridae</taxon>
        <taxon>Pentapetalae</taxon>
        <taxon>rosids</taxon>
        <taxon>malvids</taxon>
        <taxon>Malvales</taxon>
        <taxon>Dipterocarpaceae</taxon>
        <taxon>Rubroshorea</taxon>
    </lineage>
</organism>
<protein>
    <recommendedName>
        <fullName evidence="1">Peptidase C1A papain C-terminal domain-containing protein</fullName>
    </recommendedName>
</protein>
<dbReference type="InterPro" id="IPR000668">
    <property type="entry name" value="Peptidase_C1A_C"/>
</dbReference>
<proteinExistence type="predicted"/>
<evidence type="ECO:0000259" key="1">
    <source>
        <dbReference type="Pfam" id="PF00112"/>
    </source>
</evidence>
<dbReference type="SUPFAM" id="SSF54001">
    <property type="entry name" value="Cysteine proteinases"/>
    <property type="match status" value="1"/>
</dbReference>
<dbReference type="Proteomes" id="UP001054252">
    <property type="component" value="Unassembled WGS sequence"/>
</dbReference>
<name>A0AAV5LGG7_9ROSI</name>
<dbReference type="InterPro" id="IPR038765">
    <property type="entry name" value="Papain-like_cys_pep_sf"/>
</dbReference>
<sequence length="134" mass="15410">MIHGFEDLGNDREGVLEAIDKQPVCAWIYVTRGFKEFMGDGIYVRSEEDEAKLMIDIANRKDQKHAVLIVGYGAVDNKPYFLIQNSWNTTRGSNGYAMVQRSMLNHFCYPNVENMKVAMGTNHYNSRIDKVKLR</sequence>
<dbReference type="GO" id="GO:0008234">
    <property type="term" value="F:cysteine-type peptidase activity"/>
    <property type="evidence" value="ECO:0007669"/>
    <property type="project" value="InterPro"/>
</dbReference>